<dbReference type="RefSeq" id="WP_063178968.1">
    <property type="nucleotide sequence ID" value="NZ_LQNT01000002.1"/>
</dbReference>
<dbReference type="AlphaFoldDB" id="A0A163G3M7"/>
<evidence type="ECO:0000256" key="2">
    <source>
        <dbReference type="ARBA" id="ARBA00023002"/>
    </source>
</evidence>
<dbReference type="FunFam" id="3.40.605.10:FF:000007">
    <property type="entry name" value="NAD/NADP-dependent betaine aldehyde dehydrogenase"/>
    <property type="match status" value="1"/>
</dbReference>
<sequence length="480" mass="52045">MKKIRMLINGEWTGNETDEWIDIINPAAGEVSAQIVRGNKSHADLAVTAAKKALASPDWKAFKPYERGQLLTETARHIRQHAQELAALESEDTGKPVKQAEADIEAAARYFEFYGGMADKVFGDTIPIEEDLLNMTVIEPIGVTLHIVPWNYPIQITSRSVAAAIATGNVVIVKSSEDTPLTTHFLAEWFQDKLPRGVFQHVTGYGHEIGAALSSHPGVNQITFTGSVPTGISVMKSAAENVVPVTLELGGKSPNVVFKDADLKRAVPAIVNSIVQNAGQTCSAGSRLLVEESIADELLELLQDSFRKLTVGPPESGADVGPIINKKQYERISSILQKVKEEANVLIGGESVQVEGYENGYYIQPTIVEAADHDAFFVQEEIFGPVLSVVRFETIQEAIQLANATEYGLVAGVWSKDIDVANYVASRIESGQVFINSYGAAGGVQMPFGGYKKSGIGREKSHLAVQNYVQIKNIATKIQL</sequence>
<evidence type="ECO:0000313" key="8">
    <source>
        <dbReference type="EMBL" id="KZE39671.1"/>
    </source>
</evidence>
<evidence type="ECO:0000256" key="4">
    <source>
        <dbReference type="PIRSR" id="PIRSR036492-1"/>
    </source>
</evidence>
<reference evidence="8 9" key="1">
    <citation type="submission" date="2016-01" db="EMBL/GenBank/DDBJ databases">
        <title>Whole genome sequencing of Bhargavaea cecembensis T14.</title>
        <authorList>
            <person name="Hong K.W."/>
        </authorList>
    </citation>
    <scope>NUCLEOTIDE SEQUENCE [LARGE SCALE GENOMIC DNA]</scope>
    <source>
        <strain evidence="8 9">T14</strain>
    </source>
</reference>
<gene>
    <name evidence="8" type="ORF">AV656_15755</name>
</gene>
<evidence type="ECO:0000256" key="6">
    <source>
        <dbReference type="RuleBase" id="RU003345"/>
    </source>
</evidence>
<evidence type="ECO:0000256" key="3">
    <source>
        <dbReference type="PIRNR" id="PIRNR036492"/>
    </source>
</evidence>
<dbReference type="PROSITE" id="PS00070">
    <property type="entry name" value="ALDEHYDE_DEHYDR_CYS"/>
    <property type="match status" value="1"/>
</dbReference>
<dbReference type="EMBL" id="LQNT01000002">
    <property type="protein sequence ID" value="KZE39671.1"/>
    <property type="molecule type" value="Genomic_DNA"/>
</dbReference>
<dbReference type="CDD" id="cd07109">
    <property type="entry name" value="ALDH_AAS00426"/>
    <property type="match status" value="1"/>
</dbReference>
<dbReference type="InterPro" id="IPR029510">
    <property type="entry name" value="Ald_DH_CS_GLU"/>
</dbReference>
<dbReference type="InterPro" id="IPR016161">
    <property type="entry name" value="Ald_DH/histidinol_DH"/>
</dbReference>
<evidence type="ECO:0000259" key="7">
    <source>
        <dbReference type="Pfam" id="PF00171"/>
    </source>
</evidence>
<dbReference type="PROSITE" id="PS00687">
    <property type="entry name" value="ALDEHYDE_DEHYDR_GLU"/>
    <property type="match status" value="1"/>
</dbReference>
<dbReference type="GO" id="GO:0006081">
    <property type="term" value="P:aldehyde metabolic process"/>
    <property type="evidence" value="ECO:0007669"/>
    <property type="project" value="InterPro"/>
</dbReference>
<dbReference type="InterPro" id="IPR012394">
    <property type="entry name" value="Aldehyde_DH_NAD(P)"/>
</dbReference>
<evidence type="ECO:0000256" key="1">
    <source>
        <dbReference type="ARBA" id="ARBA00009986"/>
    </source>
</evidence>
<dbReference type="SUPFAM" id="SSF53720">
    <property type="entry name" value="ALDH-like"/>
    <property type="match status" value="1"/>
</dbReference>
<dbReference type="Gene3D" id="3.40.605.10">
    <property type="entry name" value="Aldehyde Dehydrogenase, Chain A, domain 1"/>
    <property type="match status" value="1"/>
</dbReference>
<dbReference type="InterPro" id="IPR016163">
    <property type="entry name" value="Ald_DH_C"/>
</dbReference>
<accession>A0A163G3M7</accession>
<keyword evidence="2 3" id="KW-0560">Oxidoreductase</keyword>
<comment type="caution">
    <text evidence="8">The sequence shown here is derived from an EMBL/GenBank/DDBJ whole genome shotgun (WGS) entry which is preliminary data.</text>
</comment>
<dbReference type="Gene3D" id="3.40.309.10">
    <property type="entry name" value="Aldehyde Dehydrogenase, Chain A, domain 2"/>
    <property type="match status" value="1"/>
</dbReference>
<evidence type="ECO:0000256" key="5">
    <source>
        <dbReference type="PROSITE-ProRule" id="PRU10007"/>
    </source>
</evidence>
<dbReference type="InterPro" id="IPR016160">
    <property type="entry name" value="Ald_DH_CS_CYS"/>
</dbReference>
<name>A0A163G3M7_9BACL</name>
<dbReference type="Pfam" id="PF00171">
    <property type="entry name" value="Aldedh"/>
    <property type="match status" value="1"/>
</dbReference>
<dbReference type="InterPro" id="IPR015590">
    <property type="entry name" value="Aldehyde_DH_dom"/>
</dbReference>
<dbReference type="PANTHER" id="PTHR11699">
    <property type="entry name" value="ALDEHYDE DEHYDROGENASE-RELATED"/>
    <property type="match status" value="1"/>
</dbReference>
<feature type="active site" evidence="4">
    <location>
        <position position="282"/>
    </location>
</feature>
<feature type="domain" description="Aldehyde dehydrogenase" evidence="7">
    <location>
        <begin position="12"/>
        <end position="474"/>
    </location>
</feature>
<proteinExistence type="inferred from homology"/>
<organism evidence="8 9">
    <name type="scientific">Bhargavaea cecembensis</name>
    <dbReference type="NCBI Taxonomy" id="394098"/>
    <lineage>
        <taxon>Bacteria</taxon>
        <taxon>Bacillati</taxon>
        <taxon>Bacillota</taxon>
        <taxon>Bacilli</taxon>
        <taxon>Bacillales</taxon>
        <taxon>Caryophanaceae</taxon>
        <taxon>Bhargavaea</taxon>
    </lineage>
</organism>
<protein>
    <recommendedName>
        <fullName evidence="3">Aldehyde dehydrogenase</fullName>
    </recommendedName>
</protein>
<dbReference type="GO" id="GO:0016620">
    <property type="term" value="F:oxidoreductase activity, acting on the aldehyde or oxo group of donors, NAD or NADP as acceptor"/>
    <property type="evidence" value="ECO:0007669"/>
    <property type="project" value="InterPro"/>
</dbReference>
<dbReference type="FunFam" id="3.40.309.10:FF:000012">
    <property type="entry name" value="Betaine aldehyde dehydrogenase"/>
    <property type="match status" value="1"/>
</dbReference>
<dbReference type="PIRSF" id="PIRSF036492">
    <property type="entry name" value="ALDH"/>
    <property type="match status" value="1"/>
</dbReference>
<comment type="similarity">
    <text evidence="1 3 6">Belongs to the aldehyde dehydrogenase family.</text>
</comment>
<dbReference type="Proteomes" id="UP000076490">
    <property type="component" value="Unassembled WGS sequence"/>
</dbReference>
<dbReference type="OrthoDB" id="9762913at2"/>
<dbReference type="InterPro" id="IPR016162">
    <property type="entry name" value="Ald_DH_N"/>
</dbReference>
<feature type="active site" evidence="4 5">
    <location>
        <position position="248"/>
    </location>
</feature>
<evidence type="ECO:0000313" key="9">
    <source>
        <dbReference type="Proteomes" id="UP000076490"/>
    </source>
</evidence>